<accession>A0A6G4WG52</accession>
<dbReference type="Pfam" id="PF15632">
    <property type="entry name" value="ATPgrasp_Ter"/>
    <property type="match status" value="1"/>
</dbReference>
<reference evidence="3 4" key="1">
    <citation type="submission" date="2020-02" db="EMBL/GenBank/DDBJ databases">
        <title>Genome sequence of strain CCNWXJ40-4.</title>
        <authorList>
            <person name="Gao J."/>
            <person name="Sun J."/>
        </authorList>
    </citation>
    <scope>NUCLEOTIDE SEQUENCE [LARGE SCALE GENOMIC DNA]</scope>
    <source>
        <strain evidence="3 4">CCNWXJ 40-4</strain>
    </source>
</reference>
<dbReference type="Gene3D" id="3.40.50.20">
    <property type="match status" value="1"/>
</dbReference>
<organism evidence="3 4">
    <name type="scientific">Allomesorhizobium camelthorni</name>
    <dbReference type="NCBI Taxonomy" id="475069"/>
    <lineage>
        <taxon>Bacteria</taxon>
        <taxon>Pseudomonadati</taxon>
        <taxon>Pseudomonadota</taxon>
        <taxon>Alphaproteobacteria</taxon>
        <taxon>Hyphomicrobiales</taxon>
        <taxon>Phyllobacteriaceae</taxon>
        <taxon>Allomesorhizobium</taxon>
    </lineage>
</organism>
<dbReference type="AlphaFoldDB" id="A0A6G4WG52"/>
<comment type="caution">
    <text evidence="3">The sequence shown here is derived from an EMBL/GenBank/DDBJ whole genome shotgun (WGS) entry which is preliminary data.</text>
</comment>
<gene>
    <name evidence="3" type="ORF">G6N73_18710</name>
</gene>
<dbReference type="Pfam" id="PF21360">
    <property type="entry name" value="PylC-like_N"/>
    <property type="match status" value="1"/>
</dbReference>
<sequence>METIIVTGVGGGVGQSILKSLQGSSYRVIGADAEPTATGLYAVDKAYQVPRASEPGFVDRLLEIAAKESAQLIFPGLDPELPVFSAEAKRFRSRGVEVAISDPDVVRISDDKLATAQFLEAHHFPSPRTRLLSDALKEQIDAPIVLKPRRGGSRSQGVFVASGPDELERLAAALPVDNYIVQEQIVGDEYTCGSVNFHGRCFGVIAMRRILRDGDTYKAFVHKDAALAAFVTQVMEALRPFGACNTQLRVRDGVPYIFEFNARCSGTTYCRSLAGFNEPLMVANYLLRREEPRPEARELTIFRYWKEMAIDNARVATMTQTGEISGNAIAL</sequence>
<dbReference type="InterPro" id="IPR013815">
    <property type="entry name" value="ATP_grasp_subdomain_1"/>
</dbReference>
<dbReference type="InterPro" id="IPR011761">
    <property type="entry name" value="ATP-grasp"/>
</dbReference>
<dbReference type="GO" id="GO:0005524">
    <property type="term" value="F:ATP binding"/>
    <property type="evidence" value="ECO:0007669"/>
    <property type="project" value="UniProtKB-UniRule"/>
</dbReference>
<feature type="domain" description="ATP-grasp" evidence="2">
    <location>
        <begin position="116"/>
        <end position="287"/>
    </location>
</feature>
<evidence type="ECO:0000256" key="1">
    <source>
        <dbReference type="PROSITE-ProRule" id="PRU00409"/>
    </source>
</evidence>
<dbReference type="RefSeq" id="WP_165030267.1">
    <property type="nucleotide sequence ID" value="NZ_JAAKZF010000027.1"/>
</dbReference>
<dbReference type="GO" id="GO:0046872">
    <property type="term" value="F:metal ion binding"/>
    <property type="evidence" value="ECO:0007669"/>
    <property type="project" value="InterPro"/>
</dbReference>
<keyword evidence="1" id="KW-0547">Nucleotide-binding</keyword>
<dbReference type="NCBIfam" id="NF009402">
    <property type="entry name" value="PRK12767.1-1"/>
    <property type="match status" value="1"/>
</dbReference>
<dbReference type="EMBL" id="JAAKZF010000027">
    <property type="protein sequence ID" value="NGO53173.1"/>
    <property type="molecule type" value="Genomic_DNA"/>
</dbReference>
<evidence type="ECO:0000313" key="4">
    <source>
        <dbReference type="Proteomes" id="UP001642900"/>
    </source>
</evidence>
<dbReference type="Gene3D" id="3.30.470.20">
    <property type="entry name" value="ATP-grasp fold, B domain"/>
    <property type="match status" value="1"/>
</dbReference>
<proteinExistence type="predicted"/>
<name>A0A6G4WG52_9HYPH</name>
<evidence type="ECO:0000313" key="3">
    <source>
        <dbReference type="EMBL" id="NGO53173.1"/>
    </source>
</evidence>
<keyword evidence="1" id="KW-0067">ATP-binding</keyword>
<dbReference type="SUPFAM" id="SSF56059">
    <property type="entry name" value="Glutathione synthetase ATP-binding domain-like"/>
    <property type="match status" value="1"/>
</dbReference>
<keyword evidence="4" id="KW-1185">Reference proteome</keyword>
<evidence type="ECO:0000259" key="2">
    <source>
        <dbReference type="PROSITE" id="PS50975"/>
    </source>
</evidence>
<protein>
    <submittedName>
        <fullName evidence="3">ATP-grasp domain-containing protein</fullName>
    </submittedName>
</protein>
<dbReference type="Proteomes" id="UP001642900">
    <property type="component" value="Unassembled WGS sequence"/>
</dbReference>
<dbReference type="PROSITE" id="PS50975">
    <property type="entry name" value="ATP_GRASP"/>
    <property type="match status" value="1"/>
</dbReference>
<dbReference type="InterPro" id="IPR048764">
    <property type="entry name" value="PylC_N"/>
</dbReference>
<dbReference type="Gene3D" id="3.30.1490.20">
    <property type="entry name" value="ATP-grasp fold, A domain"/>
    <property type="match status" value="1"/>
</dbReference>